<evidence type="ECO:0008006" key="3">
    <source>
        <dbReference type="Google" id="ProtNLM"/>
    </source>
</evidence>
<keyword evidence="2" id="KW-1185">Reference proteome</keyword>
<gene>
    <name evidence="1" type="ORF">ACFORO_42565</name>
</gene>
<proteinExistence type="predicted"/>
<evidence type="ECO:0000313" key="2">
    <source>
        <dbReference type="Proteomes" id="UP001595764"/>
    </source>
</evidence>
<dbReference type="EMBL" id="JBHRWI010000070">
    <property type="protein sequence ID" value="MFC3516906.1"/>
    <property type="molecule type" value="Genomic_DNA"/>
</dbReference>
<evidence type="ECO:0000313" key="1">
    <source>
        <dbReference type="EMBL" id="MFC3516906.1"/>
    </source>
</evidence>
<name>A0ABV7QXI7_9PSEU</name>
<accession>A0ABV7QXI7</accession>
<dbReference type="RefSeq" id="WP_377870235.1">
    <property type="nucleotide sequence ID" value="NZ_JBHMAY010000021.1"/>
</dbReference>
<sequence>MMVRRTATPADIWVGAHVFKGNGKTLYRVWAVRGDHAGVVKATTRKDPTRGTFYPIDTYTVEEGEFFDPEFGAKNETEWLADRLCLVAFNARDKPGRFSGSGAVAALLRRLAEVPNLTPELLRAMAERAELEDRISGC</sequence>
<protein>
    <recommendedName>
        <fullName evidence="3">DUF1653 domain-containing protein</fullName>
    </recommendedName>
</protein>
<organism evidence="1 2">
    <name type="scientific">Amycolatopsis halotolerans</name>
    <dbReference type="NCBI Taxonomy" id="330083"/>
    <lineage>
        <taxon>Bacteria</taxon>
        <taxon>Bacillati</taxon>
        <taxon>Actinomycetota</taxon>
        <taxon>Actinomycetes</taxon>
        <taxon>Pseudonocardiales</taxon>
        <taxon>Pseudonocardiaceae</taxon>
        <taxon>Amycolatopsis</taxon>
    </lineage>
</organism>
<comment type="caution">
    <text evidence="1">The sequence shown here is derived from an EMBL/GenBank/DDBJ whole genome shotgun (WGS) entry which is preliminary data.</text>
</comment>
<dbReference type="Proteomes" id="UP001595764">
    <property type="component" value="Unassembled WGS sequence"/>
</dbReference>
<reference evidence="2" key="1">
    <citation type="journal article" date="2019" name="Int. J. Syst. Evol. Microbiol.">
        <title>The Global Catalogue of Microorganisms (GCM) 10K type strain sequencing project: providing services to taxonomists for standard genome sequencing and annotation.</title>
        <authorList>
            <consortium name="The Broad Institute Genomics Platform"/>
            <consortium name="The Broad Institute Genome Sequencing Center for Infectious Disease"/>
            <person name="Wu L."/>
            <person name="Ma J."/>
        </authorList>
    </citation>
    <scope>NUCLEOTIDE SEQUENCE [LARGE SCALE GENOMIC DNA]</scope>
    <source>
        <strain evidence="2">CGMCC 4.7682</strain>
    </source>
</reference>